<dbReference type="EMBL" id="MCOG01000091">
    <property type="protein sequence ID" value="ORY53376.1"/>
    <property type="molecule type" value="Genomic_DNA"/>
</dbReference>
<comment type="caution">
    <text evidence="2">The sequence shown here is derived from an EMBL/GenBank/DDBJ whole genome shotgun (WGS) entry which is preliminary data.</text>
</comment>
<reference evidence="2 3" key="1">
    <citation type="submission" date="2016-08" db="EMBL/GenBank/DDBJ databases">
        <title>A Parts List for Fungal Cellulosomes Revealed by Comparative Genomics.</title>
        <authorList>
            <consortium name="DOE Joint Genome Institute"/>
            <person name="Haitjema C.H."/>
            <person name="Gilmore S.P."/>
            <person name="Henske J.K."/>
            <person name="Solomon K.V."/>
            <person name="De Groot R."/>
            <person name="Kuo A."/>
            <person name="Mondo S.J."/>
            <person name="Salamov A.A."/>
            <person name="Labutti K."/>
            <person name="Zhao Z."/>
            <person name="Chiniquy J."/>
            <person name="Barry K."/>
            <person name="Brewer H.M."/>
            <person name="Purvine S.O."/>
            <person name="Wright A.T."/>
            <person name="Boxma B."/>
            <person name="Van Alen T."/>
            <person name="Hackstein J.H."/>
            <person name="Baker S.E."/>
            <person name="Grigoriev I.V."/>
            <person name="O'Malley M.A."/>
        </authorList>
    </citation>
    <scope>NUCLEOTIDE SEQUENCE [LARGE SCALE GENOMIC DNA]</scope>
    <source>
        <strain evidence="2 3">G1</strain>
    </source>
</reference>
<keyword evidence="1" id="KW-1133">Transmembrane helix</keyword>
<feature type="transmembrane region" description="Helical" evidence="1">
    <location>
        <begin position="107"/>
        <end position="133"/>
    </location>
</feature>
<dbReference type="InterPro" id="IPR046475">
    <property type="entry name" value="DUF6796"/>
</dbReference>
<evidence type="ECO:0000313" key="3">
    <source>
        <dbReference type="Proteomes" id="UP000193920"/>
    </source>
</evidence>
<dbReference type="Pfam" id="PF20599">
    <property type="entry name" value="DUF6796"/>
    <property type="match status" value="1"/>
</dbReference>
<feature type="transmembrane region" description="Helical" evidence="1">
    <location>
        <begin position="181"/>
        <end position="198"/>
    </location>
</feature>
<feature type="transmembrane region" description="Helical" evidence="1">
    <location>
        <begin position="73"/>
        <end position="95"/>
    </location>
</feature>
<keyword evidence="1" id="KW-0472">Membrane</keyword>
<feature type="transmembrane region" description="Helical" evidence="1">
    <location>
        <begin position="21"/>
        <end position="40"/>
    </location>
</feature>
<organism evidence="2 3">
    <name type="scientific">Neocallimastix californiae</name>
    <dbReference type="NCBI Taxonomy" id="1754190"/>
    <lineage>
        <taxon>Eukaryota</taxon>
        <taxon>Fungi</taxon>
        <taxon>Fungi incertae sedis</taxon>
        <taxon>Chytridiomycota</taxon>
        <taxon>Chytridiomycota incertae sedis</taxon>
        <taxon>Neocallimastigomycetes</taxon>
        <taxon>Neocallimastigales</taxon>
        <taxon>Neocallimastigaceae</taxon>
        <taxon>Neocallimastix</taxon>
    </lineage>
</organism>
<dbReference type="Proteomes" id="UP000193920">
    <property type="component" value="Unassembled WGS sequence"/>
</dbReference>
<feature type="transmembrane region" description="Helical" evidence="1">
    <location>
        <begin position="204"/>
        <end position="224"/>
    </location>
</feature>
<dbReference type="OrthoDB" id="10348291at2759"/>
<dbReference type="AlphaFoldDB" id="A0A1Y2D2N7"/>
<keyword evidence="1" id="KW-0812">Transmembrane</keyword>
<gene>
    <name evidence="2" type="ORF">LY90DRAFT_670388</name>
</gene>
<sequence length="230" mass="25436">MPKQTQKNKETIKGTITKEQWYMIVGCFGYALCLIADYILELLPNGKITWEIQSSSEKLLHILEGTSTTRFQISGIMGVLSMTMIAVGLLGIAFYMKSFVPRTAIVLEIFGVSSAVMGAVFHLISTSNMWLIVRMGLSETSYSVATDFVNVHKIILIADAICYTIMSIALFIPIIMKKTVLPRWACIFNVILLTFALSPLGLSGNFSLCGLIMCLGLVVLSFIYKKPKVL</sequence>
<name>A0A1Y2D2N7_9FUNG</name>
<evidence type="ECO:0000256" key="1">
    <source>
        <dbReference type="SAM" id="Phobius"/>
    </source>
</evidence>
<feature type="transmembrane region" description="Helical" evidence="1">
    <location>
        <begin position="153"/>
        <end position="174"/>
    </location>
</feature>
<keyword evidence="3" id="KW-1185">Reference proteome</keyword>
<protein>
    <submittedName>
        <fullName evidence="2">Uncharacterized protein</fullName>
    </submittedName>
</protein>
<accession>A0A1Y2D2N7</accession>
<proteinExistence type="predicted"/>
<evidence type="ECO:0000313" key="2">
    <source>
        <dbReference type="EMBL" id="ORY53376.1"/>
    </source>
</evidence>